<dbReference type="EC" id="2.7.13.3" evidence="2"/>
<evidence type="ECO:0000313" key="15">
    <source>
        <dbReference type="Proteomes" id="UP000639396"/>
    </source>
</evidence>
<keyword evidence="5" id="KW-0547">Nucleotide-binding</keyword>
<dbReference type="EMBL" id="JACXJA010000005">
    <property type="protein sequence ID" value="MBD2861101.1"/>
    <property type="molecule type" value="Genomic_DNA"/>
</dbReference>
<dbReference type="PANTHER" id="PTHR43065">
    <property type="entry name" value="SENSOR HISTIDINE KINASE"/>
    <property type="match status" value="1"/>
</dbReference>
<evidence type="ECO:0000259" key="13">
    <source>
        <dbReference type="PROSITE" id="PS50887"/>
    </source>
</evidence>
<dbReference type="InterPro" id="IPR005467">
    <property type="entry name" value="His_kinase_dom"/>
</dbReference>
<evidence type="ECO:0000313" key="14">
    <source>
        <dbReference type="EMBL" id="MBD2861101.1"/>
    </source>
</evidence>
<dbReference type="RefSeq" id="WP_190924837.1">
    <property type="nucleotide sequence ID" value="NZ_JACXJA010000005.1"/>
</dbReference>
<dbReference type="SUPFAM" id="SSF55785">
    <property type="entry name" value="PYP-like sensor domain (PAS domain)"/>
    <property type="match status" value="1"/>
</dbReference>
<comment type="catalytic activity">
    <reaction evidence="1">
        <text>ATP + protein L-histidine = ADP + protein N-phospho-L-histidine.</text>
        <dbReference type="EC" id="2.7.13.3"/>
    </reaction>
</comment>
<dbReference type="SUPFAM" id="SSF55874">
    <property type="entry name" value="ATPase domain of HSP90 chaperone/DNA topoisomerase II/histidine kinase"/>
    <property type="match status" value="1"/>
</dbReference>
<feature type="transmembrane region" description="Helical" evidence="9">
    <location>
        <begin position="42"/>
        <end position="60"/>
    </location>
</feature>
<dbReference type="InterPro" id="IPR004358">
    <property type="entry name" value="Sig_transdc_His_kin-like_C"/>
</dbReference>
<evidence type="ECO:0000256" key="6">
    <source>
        <dbReference type="ARBA" id="ARBA00022777"/>
    </source>
</evidence>
<proteinExistence type="predicted"/>
<feature type="transmembrane region" description="Helical" evidence="9">
    <location>
        <begin position="20"/>
        <end position="36"/>
    </location>
</feature>
<dbReference type="CDD" id="cd00130">
    <property type="entry name" value="PAS"/>
    <property type="match status" value="1"/>
</dbReference>
<evidence type="ECO:0000256" key="5">
    <source>
        <dbReference type="ARBA" id="ARBA00022741"/>
    </source>
</evidence>
<evidence type="ECO:0000256" key="4">
    <source>
        <dbReference type="ARBA" id="ARBA00022679"/>
    </source>
</evidence>
<dbReference type="Gene3D" id="1.10.287.130">
    <property type="match status" value="1"/>
</dbReference>
<dbReference type="CDD" id="cd00082">
    <property type="entry name" value="HisKA"/>
    <property type="match status" value="1"/>
</dbReference>
<dbReference type="InterPro" id="IPR043128">
    <property type="entry name" value="Rev_trsase/Diguanyl_cyclase"/>
</dbReference>
<accession>A0A927C7T6</accession>
<dbReference type="SUPFAM" id="SSF55073">
    <property type="entry name" value="Nucleotide cyclase"/>
    <property type="match status" value="1"/>
</dbReference>
<keyword evidence="15" id="KW-1185">Reference proteome</keyword>
<dbReference type="InterPro" id="IPR029787">
    <property type="entry name" value="Nucleotide_cyclase"/>
</dbReference>
<dbReference type="Gene3D" id="3.30.70.270">
    <property type="match status" value="1"/>
</dbReference>
<protein>
    <recommendedName>
        <fullName evidence="2">histidine kinase</fullName>
        <ecNumber evidence="2">2.7.13.3</ecNumber>
    </recommendedName>
</protein>
<dbReference type="NCBIfam" id="TIGR00229">
    <property type="entry name" value="sensory_box"/>
    <property type="match status" value="1"/>
</dbReference>
<dbReference type="PROSITE" id="PS50887">
    <property type="entry name" value="GGDEF"/>
    <property type="match status" value="1"/>
</dbReference>
<dbReference type="SMART" id="SM00387">
    <property type="entry name" value="HATPase_c"/>
    <property type="match status" value="1"/>
</dbReference>
<keyword evidence="9" id="KW-0472">Membrane</keyword>
<organism evidence="14 15">
    <name type="scientific">Paenibacillus oceani</name>
    <dbReference type="NCBI Taxonomy" id="2772510"/>
    <lineage>
        <taxon>Bacteria</taxon>
        <taxon>Bacillati</taxon>
        <taxon>Bacillota</taxon>
        <taxon>Bacilli</taxon>
        <taxon>Bacillales</taxon>
        <taxon>Paenibacillaceae</taxon>
        <taxon>Paenibacillus</taxon>
    </lineage>
</organism>
<evidence type="ECO:0000256" key="3">
    <source>
        <dbReference type="ARBA" id="ARBA00022553"/>
    </source>
</evidence>
<evidence type="ECO:0000256" key="2">
    <source>
        <dbReference type="ARBA" id="ARBA00012438"/>
    </source>
</evidence>
<evidence type="ECO:0000259" key="11">
    <source>
        <dbReference type="PROSITE" id="PS50112"/>
    </source>
</evidence>
<dbReference type="GO" id="GO:0006355">
    <property type="term" value="P:regulation of DNA-templated transcription"/>
    <property type="evidence" value="ECO:0007669"/>
    <property type="project" value="InterPro"/>
</dbReference>
<keyword evidence="4" id="KW-0808">Transferase</keyword>
<dbReference type="NCBIfam" id="TIGR00254">
    <property type="entry name" value="GGDEF"/>
    <property type="match status" value="1"/>
</dbReference>
<dbReference type="InterPro" id="IPR003594">
    <property type="entry name" value="HATPase_dom"/>
</dbReference>
<dbReference type="InterPro" id="IPR000160">
    <property type="entry name" value="GGDEF_dom"/>
</dbReference>
<comment type="caution">
    <text evidence="14">The sequence shown here is derived from an EMBL/GenBank/DDBJ whole genome shotgun (WGS) entry which is preliminary data.</text>
</comment>
<feature type="domain" description="PAS" evidence="11">
    <location>
        <begin position="333"/>
        <end position="396"/>
    </location>
</feature>
<keyword evidence="6" id="KW-0418">Kinase</keyword>
<dbReference type="CDD" id="cd01949">
    <property type="entry name" value="GGDEF"/>
    <property type="match status" value="1"/>
</dbReference>
<name>A0A927C7T6_9BACL</name>
<dbReference type="Pfam" id="PF00512">
    <property type="entry name" value="HisKA"/>
    <property type="match status" value="1"/>
</dbReference>
<dbReference type="InterPro" id="IPR000014">
    <property type="entry name" value="PAS"/>
</dbReference>
<keyword evidence="9" id="KW-0812">Transmembrane</keyword>
<dbReference type="InterPro" id="IPR036097">
    <property type="entry name" value="HisK_dim/P_sf"/>
</dbReference>
<keyword evidence="9" id="KW-1133">Transmembrane helix</keyword>
<dbReference type="InterPro" id="IPR003661">
    <property type="entry name" value="HisK_dim/P_dom"/>
</dbReference>
<dbReference type="Proteomes" id="UP000639396">
    <property type="component" value="Unassembled WGS sequence"/>
</dbReference>
<feature type="domain" description="GGDEF" evidence="13">
    <location>
        <begin position="195"/>
        <end position="337"/>
    </location>
</feature>
<evidence type="ECO:0000259" key="10">
    <source>
        <dbReference type="PROSITE" id="PS50109"/>
    </source>
</evidence>
<dbReference type="CDD" id="cd00075">
    <property type="entry name" value="HATPase"/>
    <property type="match status" value="1"/>
</dbReference>
<dbReference type="SMART" id="SM00267">
    <property type="entry name" value="GGDEF"/>
    <property type="match status" value="1"/>
</dbReference>
<dbReference type="PROSITE" id="PS50112">
    <property type="entry name" value="PAS"/>
    <property type="match status" value="1"/>
</dbReference>
<keyword evidence="7" id="KW-0067">ATP-binding</keyword>
<dbReference type="AlphaFoldDB" id="A0A927C7T6"/>
<reference evidence="14" key="1">
    <citation type="submission" date="2020-09" db="EMBL/GenBank/DDBJ databases">
        <title>A novel bacterium of genus Paenibacillus, isolated from South China Sea.</title>
        <authorList>
            <person name="Huang H."/>
            <person name="Mo K."/>
            <person name="Hu Y."/>
        </authorList>
    </citation>
    <scope>NUCLEOTIDE SEQUENCE</scope>
    <source>
        <strain evidence="14">IB182363</strain>
    </source>
</reference>
<dbReference type="Pfam" id="PF00989">
    <property type="entry name" value="PAS"/>
    <property type="match status" value="1"/>
</dbReference>
<evidence type="ECO:0000256" key="9">
    <source>
        <dbReference type="SAM" id="Phobius"/>
    </source>
</evidence>
<dbReference type="InterPro" id="IPR036890">
    <property type="entry name" value="HATPase_C_sf"/>
</dbReference>
<feature type="domain" description="PAC" evidence="12">
    <location>
        <begin position="398"/>
        <end position="449"/>
    </location>
</feature>
<dbReference type="SUPFAM" id="SSF47384">
    <property type="entry name" value="Homodimeric domain of signal transducing histidine kinase"/>
    <property type="match status" value="1"/>
</dbReference>
<feature type="transmembrane region" description="Helical" evidence="9">
    <location>
        <begin position="67"/>
        <end position="88"/>
    </location>
</feature>
<dbReference type="Gene3D" id="3.30.450.20">
    <property type="entry name" value="PAS domain"/>
    <property type="match status" value="1"/>
</dbReference>
<dbReference type="GO" id="GO:0005524">
    <property type="term" value="F:ATP binding"/>
    <property type="evidence" value="ECO:0007669"/>
    <property type="project" value="UniProtKB-KW"/>
</dbReference>
<dbReference type="PRINTS" id="PR00344">
    <property type="entry name" value="BCTRLSENSOR"/>
</dbReference>
<dbReference type="PROSITE" id="PS50109">
    <property type="entry name" value="HIS_KIN"/>
    <property type="match status" value="1"/>
</dbReference>
<dbReference type="SMART" id="SM00091">
    <property type="entry name" value="PAS"/>
    <property type="match status" value="1"/>
</dbReference>
<gene>
    <name evidence="14" type="ORF">IDH45_03750</name>
</gene>
<dbReference type="PROSITE" id="PS50113">
    <property type="entry name" value="PAC"/>
    <property type="match status" value="1"/>
</dbReference>
<evidence type="ECO:0000256" key="7">
    <source>
        <dbReference type="ARBA" id="ARBA00022840"/>
    </source>
</evidence>
<evidence type="ECO:0000256" key="8">
    <source>
        <dbReference type="ARBA" id="ARBA00023012"/>
    </source>
</evidence>
<feature type="transmembrane region" description="Helical" evidence="9">
    <location>
        <begin position="135"/>
        <end position="155"/>
    </location>
</feature>
<sequence>MQRMDLIRACLQSVYRSEKWLFVALALVVGVCAILFSKADAASVAASCTFAGFLLASVIFRGKPPVFYVLTGLALFVYAAALQLDVWYAELFIAYPLLLMYALLMPNPLYMLVAALAVGLHLYTVTDDSEPFARIAHLVFFSFIALANILLASYIKHLEQERNEYRHLSGIDSLTGLASLQQTLQFGQRLLDDGRTVRVLLIDLNFFKQINDTYGHMIGNRVIMLVADYLREMIRDVNGIAGRLGGDEFVVIVENAPRFENMRQKLLDELNGKSFIPDDGLPPVSLSFSVGVAVSSTEETVHIEELLHGADLNMYEYKLQHKLPAYLGKTADLIEHNPAPICTFDRKGKLLAINPAVSGLLGYSAQELTRRQFVALIHPQDRLKALTSFQEAMEGNSVHLELRLIHKEGYTVEVDVTNIPIIADLQIVGIYGVAKDVTDRKKSEELLRNSDRLAVMGQLAAGLAHEIRNPLTALKGFIQLLQSSPKENKSYYPIMLTELDRINLILNEFLLLSKPRPTLFGDTDIRVVIRHVVTLLDTQAILSKVRIVIVEKEDLPVIRCDENQMKQVFVNVLKNAIEAMPDGGEVTVTTLLSEQDVVVRVQDEGDGISDELISRIGQPFFTTKDKGTGLGLMVCNNIMENHGGRLTIRSVPGKGTTVEVELPIREGAAQEDRLVRV</sequence>
<dbReference type="SMART" id="SM00388">
    <property type="entry name" value="HisKA"/>
    <property type="match status" value="1"/>
</dbReference>
<dbReference type="InterPro" id="IPR000700">
    <property type="entry name" value="PAS-assoc_C"/>
</dbReference>
<dbReference type="InterPro" id="IPR013767">
    <property type="entry name" value="PAS_fold"/>
</dbReference>
<dbReference type="Pfam" id="PF00990">
    <property type="entry name" value="GGDEF"/>
    <property type="match status" value="1"/>
</dbReference>
<dbReference type="Pfam" id="PF02518">
    <property type="entry name" value="HATPase_c"/>
    <property type="match status" value="1"/>
</dbReference>
<keyword evidence="8" id="KW-0902">Two-component regulatory system</keyword>
<dbReference type="Gene3D" id="3.30.565.10">
    <property type="entry name" value="Histidine kinase-like ATPase, C-terminal domain"/>
    <property type="match status" value="1"/>
</dbReference>
<dbReference type="PANTHER" id="PTHR43065:SF34">
    <property type="entry name" value="SPORULATION KINASE A"/>
    <property type="match status" value="1"/>
</dbReference>
<evidence type="ECO:0000256" key="1">
    <source>
        <dbReference type="ARBA" id="ARBA00000085"/>
    </source>
</evidence>
<feature type="transmembrane region" description="Helical" evidence="9">
    <location>
        <begin position="100"/>
        <end position="123"/>
    </location>
</feature>
<evidence type="ECO:0000259" key="12">
    <source>
        <dbReference type="PROSITE" id="PS50113"/>
    </source>
</evidence>
<dbReference type="InterPro" id="IPR035965">
    <property type="entry name" value="PAS-like_dom_sf"/>
</dbReference>
<feature type="domain" description="Histidine kinase" evidence="10">
    <location>
        <begin position="462"/>
        <end position="666"/>
    </location>
</feature>
<dbReference type="GO" id="GO:0000155">
    <property type="term" value="F:phosphorelay sensor kinase activity"/>
    <property type="evidence" value="ECO:0007669"/>
    <property type="project" value="InterPro"/>
</dbReference>
<keyword evidence="3" id="KW-0597">Phosphoprotein</keyword>